<reference evidence="5 7" key="2">
    <citation type="submission" date="2023-10" db="EMBL/GenBank/DDBJ databases">
        <title>To unveil natural product biosynthetic capacity in Pseudoalteromonas.</title>
        <authorList>
            <person name="Wang J."/>
        </authorList>
    </citation>
    <scope>NUCLEOTIDE SEQUENCE [LARGE SCALE GENOMIC DNA]</scope>
    <source>
        <strain evidence="5 7">DSM 15914</strain>
    </source>
</reference>
<keyword evidence="2" id="KW-0012">Acyltransferase</keyword>
<dbReference type="GO" id="GO:0016747">
    <property type="term" value="F:acyltransferase activity, transferring groups other than amino-acyl groups"/>
    <property type="evidence" value="ECO:0007669"/>
    <property type="project" value="InterPro"/>
</dbReference>
<dbReference type="GeneID" id="67502656"/>
<keyword evidence="1 4" id="KW-0808">Transferase</keyword>
<dbReference type="EMBL" id="WEIA01000011">
    <property type="protein sequence ID" value="NLR22822.1"/>
    <property type="molecule type" value="Genomic_DNA"/>
</dbReference>
<protein>
    <submittedName>
        <fullName evidence="4">GNAT family N-acetyltransferase</fullName>
    </submittedName>
</protein>
<evidence type="ECO:0000313" key="7">
    <source>
        <dbReference type="Proteomes" id="UP001304419"/>
    </source>
</evidence>
<keyword evidence="7" id="KW-1185">Reference proteome</keyword>
<evidence type="ECO:0000256" key="2">
    <source>
        <dbReference type="ARBA" id="ARBA00023315"/>
    </source>
</evidence>
<dbReference type="InterPro" id="IPR050832">
    <property type="entry name" value="Bact_Acetyltransf"/>
</dbReference>
<feature type="domain" description="N-acetyltransferase" evidence="3">
    <location>
        <begin position="31"/>
        <end position="187"/>
    </location>
</feature>
<dbReference type="InterPro" id="IPR016181">
    <property type="entry name" value="Acyl_CoA_acyltransferase"/>
</dbReference>
<organism evidence="4 6">
    <name type="scientific">Pseudoalteromonas maricaloris</name>
    <dbReference type="NCBI Taxonomy" id="184924"/>
    <lineage>
        <taxon>Bacteria</taxon>
        <taxon>Pseudomonadati</taxon>
        <taxon>Pseudomonadota</taxon>
        <taxon>Gammaproteobacteria</taxon>
        <taxon>Alteromonadales</taxon>
        <taxon>Pseudoalteromonadaceae</taxon>
        <taxon>Pseudoalteromonas</taxon>
    </lineage>
</organism>
<evidence type="ECO:0000256" key="1">
    <source>
        <dbReference type="ARBA" id="ARBA00022679"/>
    </source>
</evidence>
<dbReference type="RefSeq" id="WP_045990716.1">
    <property type="nucleotide sequence ID" value="NZ_CBCSDF010000012.1"/>
</dbReference>
<dbReference type="AlphaFoldDB" id="A0A8I2KRL8"/>
<dbReference type="SUPFAM" id="SSF55729">
    <property type="entry name" value="Acyl-CoA N-acyltransferases (Nat)"/>
    <property type="match status" value="1"/>
</dbReference>
<evidence type="ECO:0000313" key="5">
    <source>
        <dbReference type="EMBL" id="WOX27735.1"/>
    </source>
</evidence>
<evidence type="ECO:0000313" key="4">
    <source>
        <dbReference type="EMBL" id="NLR22822.1"/>
    </source>
</evidence>
<dbReference type="Gene3D" id="3.40.630.30">
    <property type="match status" value="1"/>
</dbReference>
<evidence type="ECO:0000313" key="6">
    <source>
        <dbReference type="Proteomes" id="UP000646877"/>
    </source>
</evidence>
<dbReference type="Proteomes" id="UP000646877">
    <property type="component" value="Unassembled WGS sequence"/>
</dbReference>
<proteinExistence type="predicted"/>
<dbReference type="CDD" id="cd04301">
    <property type="entry name" value="NAT_SF"/>
    <property type="match status" value="1"/>
</dbReference>
<gene>
    <name evidence="4" type="ORF">F9Y85_16230</name>
    <name evidence="5" type="ORF">R5H13_13880</name>
</gene>
<sequence length="205" mass="23026">MNNLSNSAMQLRIIQAPSLKYNRLDCQLWVKQLSALTQACINLGASIGFLPSSSSRAIQNYWWQVFDAVIKSQKTLIIAELNGVMAGCVQLSPATKDNAQHRAEVEKLLVHPNSRRKGVATKLMQAIEQESTRQQISLLVLDTQSDSDAEILYQSLGFKVAGQIPHFVSDERGDFHATTYYYKLLAPTLRNRIENLAQAHYANEY</sequence>
<name>A0A8I2KRL8_9GAMM</name>
<dbReference type="PROSITE" id="PS51186">
    <property type="entry name" value="GNAT"/>
    <property type="match status" value="1"/>
</dbReference>
<evidence type="ECO:0000259" key="3">
    <source>
        <dbReference type="PROSITE" id="PS51186"/>
    </source>
</evidence>
<accession>A0A8I2KRL8</accession>
<dbReference type="InterPro" id="IPR000182">
    <property type="entry name" value="GNAT_dom"/>
</dbReference>
<reference evidence="4" key="1">
    <citation type="submission" date="2019-10" db="EMBL/GenBank/DDBJ databases">
        <authorList>
            <person name="Paulsen S."/>
        </authorList>
    </citation>
    <scope>NUCLEOTIDE SEQUENCE</scope>
    <source>
        <strain evidence="4">LMG 19692</strain>
    </source>
</reference>
<dbReference type="PANTHER" id="PTHR43877">
    <property type="entry name" value="AMINOALKYLPHOSPHONATE N-ACETYLTRANSFERASE-RELATED-RELATED"/>
    <property type="match status" value="1"/>
</dbReference>
<dbReference type="Pfam" id="PF00583">
    <property type="entry name" value="Acetyltransf_1"/>
    <property type="match status" value="1"/>
</dbReference>
<dbReference type="EMBL" id="CP137578">
    <property type="protein sequence ID" value="WOX27735.1"/>
    <property type="molecule type" value="Genomic_DNA"/>
</dbReference>
<dbReference type="Proteomes" id="UP001304419">
    <property type="component" value="Chromosome 1"/>
</dbReference>
<dbReference type="PANTHER" id="PTHR43877:SF2">
    <property type="entry name" value="AMINOALKYLPHOSPHONATE N-ACETYLTRANSFERASE-RELATED"/>
    <property type="match status" value="1"/>
</dbReference>